<dbReference type="InterPro" id="IPR013078">
    <property type="entry name" value="His_Pase_superF_clade-1"/>
</dbReference>
<dbReference type="InterPro" id="IPR029033">
    <property type="entry name" value="His_PPase_superfam"/>
</dbReference>
<protein>
    <submittedName>
        <fullName evidence="3">Histidine phosphatase family protein</fullName>
    </submittedName>
</protein>
<dbReference type="Gene3D" id="3.40.50.1240">
    <property type="entry name" value="Phosphoglycerate mutase-like"/>
    <property type="match status" value="1"/>
</dbReference>
<evidence type="ECO:0000313" key="4">
    <source>
        <dbReference type="Proteomes" id="UP001501747"/>
    </source>
</evidence>
<evidence type="ECO:0000256" key="1">
    <source>
        <dbReference type="ARBA" id="ARBA00023152"/>
    </source>
</evidence>
<dbReference type="Proteomes" id="UP001501747">
    <property type="component" value="Unassembled WGS sequence"/>
</dbReference>
<evidence type="ECO:0000313" key="3">
    <source>
        <dbReference type="EMBL" id="GAA4013171.1"/>
    </source>
</evidence>
<dbReference type="Pfam" id="PF00300">
    <property type="entry name" value="His_Phos_1"/>
    <property type="match status" value="1"/>
</dbReference>
<keyword evidence="4" id="KW-1185">Reference proteome</keyword>
<dbReference type="EMBL" id="BAABAL010000016">
    <property type="protein sequence ID" value="GAA4013171.1"/>
    <property type="molecule type" value="Genomic_DNA"/>
</dbReference>
<dbReference type="SUPFAM" id="SSF53254">
    <property type="entry name" value="Phosphoglycerate mutase-like"/>
    <property type="match status" value="1"/>
</dbReference>
<reference evidence="4" key="1">
    <citation type="journal article" date="2019" name="Int. J. Syst. Evol. Microbiol.">
        <title>The Global Catalogue of Microorganisms (GCM) 10K type strain sequencing project: providing services to taxonomists for standard genome sequencing and annotation.</title>
        <authorList>
            <consortium name="The Broad Institute Genomics Platform"/>
            <consortium name="The Broad Institute Genome Sequencing Center for Infectious Disease"/>
            <person name="Wu L."/>
            <person name="Ma J."/>
        </authorList>
    </citation>
    <scope>NUCLEOTIDE SEQUENCE [LARGE SCALE GENOMIC DNA]</scope>
    <source>
        <strain evidence="4">JCM 17342</strain>
    </source>
</reference>
<dbReference type="PANTHER" id="PTHR48100:SF1">
    <property type="entry name" value="HISTIDINE PHOSPHATASE FAMILY PROTEIN-RELATED"/>
    <property type="match status" value="1"/>
</dbReference>
<dbReference type="PROSITE" id="PS00175">
    <property type="entry name" value="PG_MUTASE"/>
    <property type="match status" value="1"/>
</dbReference>
<accession>A0ABP7SKX5</accession>
<proteinExistence type="predicted"/>
<keyword evidence="1" id="KW-0324">Glycolysis</keyword>
<evidence type="ECO:0000256" key="2">
    <source>
        <dbReference type="ARBA" id="ARBA00023235"/>
    </source>
</evidence>
<dbReference type="PANTHER" id="PTHR48100">
    <property type="entry name" value="BROAD-SPECIFICITY PHOSPHATASE YOR283W-RELATED"/>
    <property type="match status" value="1"/>
</dbReference>
<dbReference type="SMART" id="SM00855">
    <property type="entry name" value="PGAM"/>
    <property type="match status" value="1"/>
</dbReference>
<organism evidence="3 4">
    <name type="scientific">Allokutzneria multivorans</name>
    <dbReference type="NCBI Taxonomy" id="1142134"/>
    <lineage>
        <taxon>Bacteria</taxon>
        <taxon>Bacillati</taxon>
        <taxon>Actinomycetota</taxon>
        <taxon>Actinomycetes</taxon>
        <taxon>Pseudonocardiales</taxon>
        <taxon>Pseudonocardiaceae</taxon>
        <taxon>Allokutzneria</taxon>
    </lineage>
</organism>
<dbReference type="RefSeq" id="WP_344876912.1">
    <property type="nucleotide sequence ID" value="NZ_BAABAL010000016.1"/>
</dbReference>
<dbReference type="InterPro" id="IPR001345">
    <property type="entry name" value="PG/BPGM_mutase_AS"/>
</dbReference>
<dbReference type="InterPro" id="IPR050275">
    <property type="entry name" value="PGM_Phosphatase"/>
</dbReference>
<comment type="caution">
    <text evidence="3">The sequence shown here is derived from an EMBL/GenBank/DDBJ whole genome shotgun (WGS) entry which is preliminary data.</text>
</comment>
<name>A0ABP7SKX5_9PSEU</name>
<keyword evidence="2" id="KW-0413">Isomerase</keyword>
<dbReference type="CDD" id="cd07067">
    <property type="entry name" value="HP_PGM_like"/>
    <property type="match status" value="1"/>
</dbReference>
<sequence>MAELRVWLIRHGESESNVGGPSSTPGETPLTPIGFRQAVRLARAVPEPPSLIVTSPYRRAQQTAQPAADRFPDARREMWPVEEFTYLGSLEGRSTTVQERRPHVQAYWNRADPELRDAGAESFADLVTRARNCLRRLGEHRPGPVLVFTHEVFVKCVMWMLLTQPGEPDRRAMRGFRDFHLSTRIANCTGIELRSTEGERFDLVPNRVAWSTPPH</sequence>
<gene>
    <name evidence="3" type="ORF">GCM10022247_39800</name>
</gene>